<dbReference type="PANTHER" id="PTHR33490:SF12">
    <property type="entry name" value="BLL5557 PROTEIN"/>
    <property type="match status" value="1"/>
</dbReference>
<sequence length="278" mass="30765">MTITETECETTCIDVHSQLIYEVANAAEFQLQIAVRPLSQQSIESESVKIYHNDQQIDDSQWSEVAIPATENRCYRFRAEPGQWRIDYDAAVTKISQLQAGSHCLSPITSLPAEALPFLNPSRYCESDRFLQLAENQFGGLKRDDSLVEALENMVFNRTSYTMGSSNAQTTATDTYLSTEGVCRDFAHLLIVLCRALRIPARYTSGYLVELQPPDFHAAVEVFIGDHWQIYDATRLASLGGFVPIAIGLDAADVAFASFSGKVNMLNCTISAVARTSA</sequence>
<dbReference type="InterPro" id="IPR002931">
    <property type="entry name" value="Transglutaminase-like"/>
</dbReference>
<dbReference type="Pfam" id="PF01841">
    <property type="entry name" value="Transglut_core"/>
    <property type="match status" value="1"/>
</dbReference>
<dbReference type="RefSeq" id="WP_145061664.1">
    <property type="nucleotide sequence ID" value="NZ_CP036263.1"/>
</dbReference>
<dbReference type="Gene3D" id="3.10.620.30">
    <property type="match status" value="1"/>
</dbReference>
<dbReference type="PANTHER" id="PTHR33490">
    <property type="entry name" value="BLR5614 PROTEIN-RELATED"/>
    <property type="match status" value="1"/>
</dbReference>
<dbReference type="SUPFAM" id="SSF54001">
    <property type="entry name" value="Cysteine proteinases"/>
    <property type="match status" value="1"/>
</dbReference>
<protein>
    <submittedName>
        <fullName evidence="2">Transglutaminase-like superfamily protein</fullName>
    </submittedName>
</protein>
<dbReference type="KEGG" id="amob:HG15A2_36060"/>
<dbReference type="OrthoDB" id="9804872at2"/>
<dbReference type="Proteomes" id="UP000319852">
    <property type="component" value="Chromosome"/>
</dbReference>
<dbReference type="Gene3D" id="2.60.40.2250">
    <property type="match status" value="1"/>
</dbReference>
<organism evidence="2 3">
    <name type="scientific">Adhaeretor mobilis</name>
    <dbReference type="NCBI Taxonomy" id="1930276"/>
    <lineage>
        <taxon>Bacteria</taxon>
        <taxon>Pseudomonadati</taxon>
        <taxon>Planctomycetota</taxon>
        <taxon>Planctomycetia</taxon>
        <taxon>Pirellulales</taxon>
        <taxon>Lacipirellulaceae</taxon>
        <taxon>Adhaeretor</taxon>
    </lineage>
</organism>
<keyword evidence="3" id="KW-1185">Reference proteome</keyword>
<accession>A0A517MZF7</accession>
<dbReference type="SMART" id="SM00460">
    <property type="entry name" value="TGc"/>
    <property type="match status" value="1"/>
</dbReference>
<dbReference type="InterPro" id="IPR038765">
    <property type="entry name" value="Papain-like_cys_pep_sf"/>
</dbReference>
<evidence type="ECO:0000259" key="1">
    <source>
        <dbReference type="SMART" id="SM00460"/>
    </source>
</evidence>
<reference evidence="2 3" key="1">
    <citation type="submission" date="2019-02" db="EMBL/GenBank/DDBJ databases">
        <title>Deep-cultivation of Planctomycetes and their phenomic and genomic characterization uncovers novel biology.</title>
        <authorList>
            <person name="Wiegand S."/>
            <person name="Jogler M."/>
            <person name="Boedeker C."/>
            <person name="Pinto D."/>
            <person name="Vollmers J."/>
            <person name="Rivas-Marin E."/>
            <person name="Kohn T."/>
            <person name="Peeters S.H."/>
            <person name="Heuer A."/>
            <person name="Rast P."/>
            <person name="Oberbeckmann S."/>
            <person name="Bunk B."/>
            <person name="Jeske O."/>
            <person name="Meyerdierks A."/>
            <person name="Storesund J.E."/>
            <person name="Kallscheuer N."/>
            <person name="Luecker S."/>
            <person name="Lage O.M."/>
            <person name="Pohl T."/>
            <person name="Merkel B.J."/>
            <person name="Hornburger P."/>
            <person name="Mueller R.-W."/>
            <person name="Bruemmer F."/>
            <person name="Labrenz M."/>
            <person name="Spormann A.M."/>
            <person name="Op den Camp H."/>
            <person name="Overmann J."/>
            <person name="Amann R."/>
            <person name="Jetten M.S.M."/>
            <person name="Mascher T."/>
            <person name="Medema M.H."/>
            <person name="Devos D.P."/>
            <person name="Kaster A.-K."/>
            <person name="Ovreas L."/>
            <person name="Rohde M."/>
            <person name="Galperin M.Y."/>
            <person name="Jogler C."/>
        </authorList>
    </citation>
    <scope>NUCLEOTIDE SEQUENCE [LARGE SCALE GENOMIC DNA]</scope>
    <source>
        <strain evidence="2 3">HG15A2</strain>
    </source>
</reference>
<gene>
    <name evidence="2" type="ORF">HG15A2_36060</name>
</gene>
<proteinExistence type="predicted"/>
<name>A0A517MZF7_9BACT</name>
<evidence type="ECO:0000313" key="2">
    <source>
        <dbReference type="EMBL" id="QDT00270.1"/>
    </source>
</evidence>
<dbReference type="EMBL" id="CP036263">
    <property type="protein sequence ID" value="QDT00270.1"/>
    <property type="molecule type" value="Genomic_DNA"/>
</dbReference>
<dbReference type="AlphaFoldDB" id="A0A517MZF7"/>
<feature type="domain" description="Transglutaminase-like" evidence="1">
    <location>
        <begin position="175"/>
        <end position="235"/>
    </location>
</feature>
<evidence type="ECO:0000313" key="3">
    <source>
        <dbReference type="Proteomes" id="UP000319852"/>
    </source>
</evidence>